<evidence type="ECO:0000313" key="15">
    <source>
        <dbReference type="EMBL" id="RNB83583.1"/>
    </source>
</evidence>
<keyword evidence="16" id="KW-1185">Reference proteome</keyword>
<keyword evidence="8 14" id="KW-0406">Ion transport</keyword>
<dbReference type="Pfam" id="PF02537">
    <property type="entry name" value="CRCB"/>
    <property type="match status" value="1"/>
</dbReference>
<dbReference type="NCBIfam" id="TIGR00494">
    <property type="entry name" value="crcB"/>
    <property type="match status" value="1"/>
</dbReference>
<organism evidence="15 16">
    <name type="scientific">Brevibacillus nitrificans</name>
    <dbReference type="NCBI Taxonomy" id="651560"/>
    <lineage>
        <taxon>Bacteria</taxon>
        <taxon>Bacillati</taxon>
        <taxon>Bacillota</taxon>
        <taxon>Bacilli</taxon>
        <taxon>Bacillales</taxon>
        <taxon>Paenibacillaceae</taxon>
        <taxon>Brevibacillus</taxon>
    </lineage>
</organism>
<accession>A0A3M8D6Y2</accession>
<name>A0A3M8D6Y2_9BACL</name>
<comment type="catalytic activity">
    <reaction evidence="12">
        <text>fluoride(in) = fluoride(out)</text>
        <dbReference type="Rhea" id="RHEA:76159"/>
        <dbReference type="ChEBI" id="CHEBI:17051"/>
    </reaction>
    <physiologicalReaction direction="left-to-right" evidence="12">
        <dbReference type="Rhea" id="RHEA:76160"/>
    </physiologicalReaction>
</comment>
<keyword evidence="7 14" id="KW-0915">Sodium</keyword>
<comment type="caution">
    <text evidence="15">The sequence shown here is derived from an EMBL/GenBank/DDBJ whole genome shotgun (WGS) entry which is preliminary data.</text>
</comment>
<keyword evidence="6 14" id="KW-1133">Transmembrane helix</keyword>
<dbReference type="PANTHER" id="PTHR28259:SF16">
    <property type="entry name" value="FLUORIDE-SPECIFIC ION CHANNEL FLUC 2"/>
    <property type="match status" value="1"/>
</dbReference>
<evidence type="ECO:0000256" key="9">
    <source>
        <dbReference type="ARBA" id="ARBA00023136"/>
    </source>
</evidence>
<dbReference type="AlphaFoldDB" id="A0A3M8D6Y2"/>
<evidence type="ECO:0000256" key="13">
    <source>
        <dbReference type="ARBA" id="ARBA00049940"/>
    </source>
</evidence>
<evidence type="ECO:0000256" key="2">
    <source>
        <dbReference type="ARBA" id="ARBA00022448"/>
    </source>
</evidence>
<feature type="transmembrane region" description="Helical" evidence="14">
    <location>
        <begin position="35"/>
        <end position="53"/>
    </location>
</feature>
<evidence type="ECO:0000256" key="5">
    <source>
        <dbReference type="ARBA" id="ARBA00022723"/>
    </source>
</evidence>
<evidence type="ECO:0000256" key="10">
    <source>
        <dbReference type="ARBA" id="ARBA00023303"/>
    </source>
</evidence>
<gene>
    <name evidence="14 15" type="primary">crcB</name>
    <name evidence="14" type="synonym">fluC</name>
    <name evidence="15" type="ORF">EDM59_13670</name>
</gene>
<evidence type="ECO:0000256" key="12">
    <source>
        <dbReference type="ARBA" id="ARBA00035585"/>
    </source>
</evidence>
<dbReference type="GO" id="GO:0140114">
    <property type="term" value="P:cellular detoxification of fluoride"/>
    <property type="evidence" value="ECO:0007669"/>
    <property type="project" value="UniProtKB-UniRule"/>
</dbReference>
<keyword evidence="4 14" id="KW-0812">Transmembrane</keyword>
<dbReference type="EMBL" id="RHHU01000010">
    <property type="protein sequence ID" value="RNB83583.1"/>
    <property type="molecule type" value="Genomic_DNA"/>
</dbReference>
<evidence type="ECO:0000256" key="6">
    <source>
        <dbReference type="ARBA" id="ARBA00022989"/>
    </source>
</evidence>
<feature type="transmembrane region" description="Helical" evidence="14">
    <location>
        <begin position="96"/>
        <end position="116"/>
    </location>
</feature>
<evidence type="ECO:0000256" key="4">
    <source>
        <dbReference type="ARBA" id="ARBA00022692"/>
    </source>
</evidence>
<keyword evidence="10 14" id="KW-0407">Ion channel</keyword>
<dbReference type="GO" id="GO:0005886">
    <property type="term" value="C:plasma membrane"/>
    <property type="evidence" value="ECO:0007669"/>
    <property type="project" value="UniProtKB-SubCell"/>
</dbReference>
<comment type="activity regulation">
    <text evidence="14">Na(+) is not transported, but it plays an essential structural role and its presence is essential for fluoride channel function.</text>
</comment>
<feature type="binding site" evidence="14">
    <location>
        <position position="74"/>
    </location>
    <ligand>
        <name>Na(+)</name>
        <dbReference type="ChEBI" id="CHEBI:29101"/>
        <note>structural</note>
    </ligand>
</feature>
<dbReference type="Proteomes" id="UP000269573">
    <property type="component" value="Unassembled WGS sequence"/>
</dbReference>
<evidence type="ECO:0000256" key="1">
    <source>
        <dbReference type="ARBA" id="ARBA00004651"/>
    </source>
</evidence>
<comment type="subcellular location">
    <subcellularLocation>
        <location evidence="1 14">Cell membrane</location>
        <topology evidence="1 14">Multi-pass membrane protein</topology>
    </subcellularLocation>
</comment>
<feature type="binding site" evidence="14">
    <location>
        <position position="71"/>
    </location>
    <ligand>
        <name>Na(+)</name>
        <dbReference type="ChEBI" id="CHEBI:29101"/>
        <note>structural</note>
    </ligand>
</feature>
<dbReference type="PANTHER" id="PTHR28259">
    <property type="entry name" value="FLUORIDE EXPORT PROTEIN 1-RELATED"/>
    <property type="match status" value="1"/>
</dbReference>
<evidence type="ECO:0000313" key="16">
    <source>
        <dbReference type="Proteomes" id="UP000269573"/>
    </source>
</evidence>
<keyword evidence="2 14" id="KW-0813">Transport</keyword>
<dbReference type="HAMAP" id="MF_00454">
    <property type="entry name" value="FluC"/>
    <property type="match status" value="1"/>
</dbReference>
<proteinExistence type="inferred from homology"/>
<evidence type="ECO:0000256" key="8">
    <source>
        <dbReference type="ARBA" id="ARBA00023065"/>
    </source>
</evidence>
<comment type="similarity">
    <text evidence="11 14">Belongs to the fluoride channel Fluc/FEX (TC 1.A.43) family.</text>
</comment>
<dbReference type="GO" id="GO:0062054">
    <property type="term" value="F:fluoride channel activity"/>
    <property type="evidence" value="ECO:0007669"/>
    <property type="project" value="UniProtKB-UniRule"/>
</dbReference>
<protein>
    <recommendedName>
        <fullName evidence="14">Fluoride-specific ion channel FluC</fullName>
    </recommendedName>
</protein>
<comment type="function">
    <text evidence="13 14">Fluoride-specific ion channel. Important for reducing fluoride concentration in the cell, thus reducing its toxicity.</text>
</comment>
<evidence type="ECO:0000256" key="7">
    <source>
        <dbReference type="ARBA" id="ARBA00023053"/>
    </source>
</evidence>
<dbReference type="RefSeq" id="WP_122924115.1">
    <property type="nucleotide sequence ID" value="NZ_RHHU01000010.1"/>
</dbReference>
<feature type="transmembrane region" description="Helical" evidence="14">
    <location>
        <begin position="60"/>
        <end position="81"/>
    </location>
</feature>
<dbReference type="GO" id="GO:0046872">
    <property type="term" value="F:metal ion binding"/>
    <property type="evidence" value="ECO:0007669"/>
    <property type="project" value="UniProtKB-KW"/>
</dbReference>
<keyword evidence="3 14" id="KW-1003">Cell membrane</keyword>
<reference evidence="15 16" key="1">
    <citation type="submission" date="2018-10" db="EMBL/GenBank/DDBJ databases">
        <title>Phylogenomics of Brevibacillus.</title>
        <authorList>
            <person name="Dunlap C."/>
        </authorList>
    </citation>
    <scope>NUCLEOTIDE SEQUENCE [LARGE SCALE GENOMIC DNA]</scope>
    <source>
        <strain evidence="15 16">JCM 15774</strain>
    </source>
</reference>
<dbReference type="InterPro" id="IPR003691">
    <property type="entry name" value="FluC"/>
</dbReference>
<evidence type="ECO:0000256" key="11">
    <source>
        <dbReference type="ARBA" id="ARBA00035120"/>
    </source>
</evidence>
<sequence>MWLVAIGGMFGAVTRFLLGKWVTSKINSSFPFGTWGINISGSFLLGLLAALHVKNMAPDWMWLLVGIGFLGAFTTFSTFAYETIQMLQRKENRPAVIYVVTSVTFSILFVWIGQYIGRIV</sequence>
<keyword evidence="5 14" id="KW-0479">Metal-binding</keyword>
<evidence type="ECO:0000256" key="14">
    <source>
        <dbReference type="HAMAP-Rule" id="MF_00454"/>
    </source>
</evidence>
<keyword evidence="9 14" id="KW-0472">Membrane</keyword>
<evidence type="ECO:0000256" key="3">
    <source>
        <dbReference type="ARBA" id="ARBA00022475"/>
    </source>
</evidence>